<dbReference type="InterPro" id="IPR000160">
    <property type="entry name" value="GGDEF_dom"/>
</dbReference>
<dbReference type="Pfam" id="PF00990">
    <property type="entry name" value="GGDEF"/>
    <property type="match status" value="1"/>
</dbReference>
<evidence type="ECO:0000256" key="1">
    <source>
        <dbReference type="ARBA" id="ARBA00012528"/>
    </source>
</evidence>
<dbReference type="AlphaFoldDB" id="A0A832GPB7"/>
<sequence length="311" mass="35882">MSLPKVKKKTIFAYWEKGEPFFTWKRALTLHFYVRSFSKLEKFLDALFFNPPDLLYYYYEKSPEGLEILVKDIKLHFNLVRLPLILILHKLEPQRINQYLQAIDDILFLDTPVEEVLLRTELALRRIERVSDNNPLTGLPGNVSIEKKLMEILQGPGSFAVAYVDLDNFKAYNDLYGFTKGDEMIKNVARVLVNSVNNWTKEGFVGHIGGDDFVFIVPLELVEKVSQEIIRNFSLLLPSFLKKSDLERGYFIAKDRRGNRVKFPLPSLSIAIVPVHQGKFKHIGEIAERASQVKKVVKAMPGSAYFIDRRS</sequence>
<organism evidence="3">
    <name type="scientific">Caldimicrobium thiodismutans</name>
    <dbReference type="NCBI Taxonomy" id="1653476"/>
    <lineage>
        <taxon>Bacteria</taxon>
        <taxon>Pseudomonadati</taxon>
        <taxon>Thermodesulfobacteriota</taxon>
        <taxon>Thermodesulfobacteria</taxon>
        <taxon>Thermodesulfobacteriales</taxon>
        <taxon>Thermodesulfobacteriaceae</taxon>
        <taxon>Caldimicrobium</taxon>
    </lineage>
</organism>
<comment type="caution">
    <text evidence="3">The sequence shown here is derived from an EMBL/GenBank/DDBJ whole genome shotgun (WGS) entry which is preliminary data.</text>
</comment>
<dbReference type="SUPFAM" id="SSF55073">
    <property type="entry name" value="Nucleotide cyclase"/>
    <property type="match status" value="1"/>
</dbReference>
<dbReference type="PROSITE" id="PS50887">
    <property type="entry name" value="GGDEF"/>
    <property type="match status" value="1"/>
</dbReference>
<dbReference type="Gene3D" id="3.30.70.270">
    <property type="match status" value="1"/>
</dbReference>
<dbReference type="EMBL" id="DSZU01000024">
    <property type="protein sequence ID" value="HGV54740.1"/>
    <property type="molecule type" value="Genomic_DNA"/>
</dbReference>
<dbReference type="InterPro" id="IPR050469">
    <property type="entry name" value="Diguanylate_Cyclase"/>
</dbReference>
<dbReference type="GO" id="GO:0043709">
    <property type="term" value="P:cell adhesion involved in single-species biofilm formation"/>
    <property type="evidence" value="ECO:0007669"/>
    <property type="project" value="TreeGrafter"/>
</dbReference>
<dbReference type="InterPro" id="IPR043128">
    <property type="entry name" value="Rev_trsase/Diguanyl_cyclase"/>
</dbReference>
<dbReference type="InterPro" id="IPR029787">
    <property type="entry name" value="Nucleotide_cyclase"/>
</dbReference>
<dbReference type="CDD" id="cd01949">
    <property type="entry name" value="GGDEF"/>
    <property type="match status" value="1"/>
</dbReference>
<dbReference type="NCBIfam" id="TIGR00254">
    <property type="entry name" value="GGDEF"/>
    <property type="match status" value="1"/>
</dbReference>
<dbReference type="PANTHER" id="PTHR45138">
    <property type="entry name" value="REGULATORY COMPONENTS OF SENSORY TRANSDUCTION SYSTEM"/>
    <property type="match status" value="1"/>
</dbReference>
<evidence type="ECO:0000259" key="2">
    <source>
        <dbReference type="PROSITE" id="PS50887"/>
    </source>
</evidence>
<dbReference type="GO" id="GO:0052621">
    <property type="term" value="F:diguanylate cyclase activity"/>
    <property type="evidence" value="ECO:0007669"/>
    <property type="project" value="UniProtKB-EC"/>
</dbReference>
<protein>
    <recommendedName>
        <fullName evidence="1">diguanylate cyclase</fullName>
        <ecNumber evidence="1">2.7.7.65</ecNumber>
    </recommendedName>
</protein>
<feature type="domain" description="GGDEF" evidence="2">
    <location>
        <begin position="157"/>
        <end position="310"/>
    </location>
</feature>
<accession>A0A832GPB7</accession>
<dbReference type="PANTHER" id="PTHR45138:SF25">
    <property type="entry name" value="GGDEF DOMAIN PROTEIN"/>
    <property type="match status" value="1"/>
</dbReference>
<gene>
    <name evidence="3" type="ORF">ENT73_01450</name>
</gene>
<dbReference type="EC" id="2.7.7.65" evidence="1"/>
<name>A0A832GPB7_9BACT</name>
<proteinExistence type="predicted"/>
<evidence type="ECO:0000313" key="3">
    <source>
        <dbReference type="EMBL" id="HGV54740.1"/>
    </source>
</evidence>
<reference evidence="3" key="1">
    <citation type="journal article" date="2020" name="mSystems">
        <title>Genome- and Community-Level Interaction Insights into Carbon Utilization and Element Cycling Functions of Hydrothermarchaeota in Hydrothermal Sediment.</title>
        <authorList>
            <person name="Zhou Z."/>
            <person name="Liu Y."/>
            <person name="Xu W."/>
            <person name="Pan J."/>
            <person name="Luo Z.H."/>
            <person name="Li M."/>
        </authorList>
    </citation>
    <scope>NUCLEOTIDE SEQUENCE [LARGE SCALE GENOMIC DNA]</scope>
    <source>
        <strain evidence="3">SpSt-605</strain>
    </source>
</reference>
<dbReference type="SMART" id="SM00267">
    <property type="entry name" value="GGDEF"/>
    <property type="match status" value="1"/>
</dbReference>
<dbReference type="GO" id="GO:0005886">
    <property type="term" value="C:plasma membrane"/>
    <property type="evidence" value="ECO:0007669"/>
    <property type="project" value="TreeGrafter"/>
</dbReference>
<dbReference type="GO" id="GO:1902201">
    <property type="term" value="P:negative regulation of bacterial-type flagellum-dependent cell motility"/>
    <property type="evidence" value="ECO:0007669"/>
    <property type="project" value="TreeGrafter"/>
</dbReference>